<sequence length="178" mass="19399">MRITISGATALIFCLWIAIFLMFSIKSMAATPSGNLGEMLYIRPYVFGDCLATNSHILKAQGIVIQNEAALKSQLANSPGCRTENTSQIDFTEFTLLGTEFFIPGGCSMGGNGFTVSVRRDDRHQIYTHTVVSGTGPCAGQSDHRYWVLVPKLPSGYRVVFERLTQPGLVISCGDQVL</sequence>
<dbReference type="EMBL" id="CP001344">
    <property type="protein sequence ID" value="ACL45141.1"/>
    <property type="molecule type" value="Genomic_DNA"/>
</dbReference>
<reference evidence="1" key="1">
    <citation type="submission" date="2009-01" db="EMBL/GenBank/DDBJ databases">
        <title>Complete sequence of chromosome Cyanothece sp. PCC 7425.</title>
        <authorList>
            <consortium name="US DOE Joint Genome Institute"/>
            <person name="Lucas S."/>
            <person name="Copeland A."/>
            <person name="Lapidus A."/>
            <person name="Glavina del Rio T."/>
            <person name="Dalin E."/>
            <person name="Tice H."/>
            <person name="Bruce D."/>
            <person name="Goodwin L."/>
            <person name="Pitluck S."/>
            <person name="Sims D."/>
            <person name="Meineke L."/>
            <person name="Brettin T."/>
            <person name="Detter J.C."/>
            <person name="Han C."/>
            <person name="Larimer F."/>
            <person name="Land M."/>
            <person name="Hauser L."/>
            <person name="Kyrpides N."/>
            <person name="Ovchinnikova G."/>
            <person name="Liberton M."/>
            <person name="Stoeckel J."/>
            <person name="Banerjee A."/>
            <person name="Singh A."/>
            <person name="Page L."/>
            <person name="Sato H."/>
            <person name="Zhao L."/>
            <person name="Sherman L."/>
            <person name="Pakrasi H."/>
            <person name="Richardson P."/>
        </authorList>
    </citation>
    <scope>NUCLEOTIDE SEQUENCE</scope>
    <source>
        <strain evidence="1">PCC 7425</strain>
    </source>
</reference>
<accession>B8HKF0</accession>
<dbReference type="HOGENOM" id="CLU_1508222_0_0_3"/>
<gene>
    <name evidence="1" type="ordered locus">Cyan7425_2795</name>
</gene>
<protein>
    <submittedName>
        <fullName evidence="1">Uncharacterized protein</fullName>
    </submittedName>
</protein>
<evidence type="ECO:0000313" key="1">
    <source>
        <dbReference type="EMBL" id="ACL45141.1"/>
    </source>
</evidence>
<dbReference type="KEGG" id="cyn:Cyan7425_2795"/>
<name>B8HKF0_CYAP4</name>
<organism evidence="1">
    <name type="scientific">Cyanothece sp. (strain PCC 7425 / ATCC 29141)</name>
    <dbReference type="NCBI Taxonomy" id="395961"/>
    <lineage>
        <taxon>Bacteria</taxon>
        <taxon>Bacillati</taxon>
        <taxon>Cyanobacteriota</taxon>
        <taxon>Cyanophyceae</taxon>
        <taxon>Gomontiellales</taxon>
        <taxon>Cyanothecaceae</taxon>
        <taxon>Cyanothece</taxon>
    </lineage>
</organism>
<dbReference type="AlphaFoldDB" id="B8HKF0"/>
<proteinExistence type="predicted"/>